<dbReference type="HOGENOM" id="CLU_3392475_0_0_1"/>
<dbReference type="AlphaFoldDB" id="A0A0A2L5I6"/>
<accession>A0A0A2L5I6</accession>
<keyword evidence="2" id="KW-1185">Reference proteome</keyword>
<comment type="caution">
    <text evidence="1">The sequence shown here is derived from an EMBL/GenBank/DDBJ whole genome shotgun (WGS) entry which is preliminary data.</text>
</comment>
<dbReference type="Proteomes" id="UP000030104">
    <property type="component" value="Unassembled WGS sequence"/>
</dbReference>
<evidence type="ECO:0000313" key="1">
    <source>
        <dbReference type="EMBL" id="KGO74458.1"/>
    </source>
</evidence>
<organism evidence="1 2">
    <name type="scientific">Penicillium italicum</name>
    <name type="common">Blue mold</name>
    <dbReference type="NCBI Taxonomy" id="40296"/>
    <lineage>
        <taxon>Eukaryota</taxon>
        <taxon>Fungi</taxon>
        <taxon>Dikarya</taxon>
        <taxon>Ascomycota</taxon>
        <taxon>Pezizomycotina</taxon>
        <taxon>Eurotiomycetes</taxon>
        <taxon>Eurotiomycetidae</taxon>
        <taxon>Eurotiales</taxon>
        <taxon>Aspergillaceae</taxon>
        <taxon>Penicillium</taxon>
    </lineage>
</organism>
<dbReference type="PhylomeDB" id="A0A0A2L5I6"/>
<protein>
    <submittedName>
        <fullName evidence="1">Uncharacterized protein</fullName>
    </submittedName>
</protein>
<sequence>MGSTEFRSPPIHQAEDLPYFTPANNARAAINP</sequence>
<evidence type="ECO:0000313" key="2">
    <source>
        <dbReference type="Proteomes" id="UP000030104"/>
    </source>
</evidence>
<reference evidence="1 2" key="1">
    <citation type="journal article" date="2015" name="Mol. Plant Microbe Interact.">
        <title>Genome, transcriptome, and functional analyses of Penicillium expansum provide new insights into secondary metabolism and pathogenicity.</title>
        <authorList>
            <person name="Ballester A.R."/>
            <person name="Marcet-Houben M."/>
            <person name="Levin E."/>
            <person name="Sela N."/>
            <person name="Selma-Lazaro C."/>
            <person name="Carmona L."/>
            <person name="Wisniewski M."/>
            <person name="Droby S."/>
            <person name="Gonzalez-Candelas L."/>
            <person name="Gabaldon T."/>
        </authorList>
    </citation>
    <scope>NUCLEOTIDE SEQUENCE [LARGE SCALE GENOMIC DNA]</scope>
    <source>
        <strain evidence="1 2">PHI-1</strain>
    </source>
</reference>
<gene>
    <name evidence="1" type="ORF">PITC_021710</name>
</gene>
<proteinExistence type="predicted"/>
<dbReference type="EMBL" id="JQGA01000615">
    <property type="protein sequence ID" value="KGO74458.1"/>
    <property type="molecule type" value="Genomic_DNA"/>
</dbReference>
<name>A0A0A2L5I6_PENIT</name>